<evidence type="ECO:0000313" key="1">
    <source>
        <dbReference type="EMBL" id="PPK97083.1"/>
    </source>
</evidence>
<comment type="caution">
    <text evidence="1">The sequence shown here is derived from an EMBL/GenBank/DDBJ whole genome shotgun (WGS) entry which is preliminary data.</text>
</comment>
<proteinExistence type="predicted"/>
<evidence type="ECO:0000313" key="2">
    <source>
        <dbReference type="Proteomes" id="UP000239002"/>
    </source>
</evidence>
<sequence>MNEEIYISDSFGDFNVVVEGDEHSLWAYVFENVNEEYQILCDGFICSRGLTVQSNEDVKTYIEKGSQPPLMEEYASTVAIQENLSPTDISISINMVEIVVEVKSVPFLKIDFEHLKPYSKAVSKDGPYGFAWREEI</sequence>
<keyword evidence="2" id="KW-1185">Reference proteome</keyword>
<dbReference type="OrthoDB" id="1434831at2"/>
<organism evidence="1 2">
    <name type="scientific">Nonlabens xylanidelens</name>
    <dbReference type="NCBI Taxonomy" id="191564"/>
    <lineage>
        <taxon>Bacteria</taxon>
        <taxon>Pseudomonadati</taxon>
        <taxon>Bacteroidota</taxon>
        <taxon>Flavobacteriia</taxon>
        <taxon>Flavobacteriales</taxon>
        <taxon>Flavobacteriaceae</taxon>
        <taxon>Nonlabens</taxon>
    </lineage>
</organism>
<dbReference type="EMBL" id="PTJE01000001">
    <property type="protein sequence ID" value="PPK97083.1"/>
    <property type="molecule type" value="Genomic_DNA"/>
</dbReference>
<dbReference type="AlphaFoldDB" id="A0A2S6IS37"/>
<name>A0A2S6IS37_9FLAO</name>
<dbReference type="RefSeq" id="WP_104514597.1">
    <property type="nucleotide sequence ID" value="NZ_MQVW01000027.1"/>
</dbReference>
<gene>
    <name evidence="1" type="ORF">LY01_00910</name>
</gene>
<protein>
    <submittedName>
        <fullName evidence="1">Uncharacterized protein</fullName>
    </submittedName>
</protein>
<accession>A0A2S6IS37</accession>
<reference evidence="1 2" key="1">
    <citation type="submission" date="2018-02" db="EMBL/GenBank/DDBJ databases">
        <title>Genomic Encyclopedia of Archaeal and Bacterial Type Strains, Phase II (KMG-II): from individual species to whole genera.</title>
        <authorList>
            <person name="Goeker M."/>
        </authorList>
    </citation>
    <scope>NUCLEOTIDE SEQUENCE [LARGE SCALE GENOMIC DNA]</scope>
    <source>
        <strain evidence="1 2">DSM 16809</strain>
    </source>
</reference>
<dbReference type="Proteomes" id="UP000239002">
    <property type="component" value="Unassembled WGS sequence"/>
</dbReference>